<dbReference type="Gene3D" id="1.10.260.40">
    <property type="entry name" value="lambda repressor-like DNA-binding domains"/>
    <property type="match status" value="1"/>
</dbReference>
<evidence type="ECO:0000256" key="1">
    <source>
        <dbReference type="ARBA" id="ARBA00023125"/>
    </source>
</evidence>
<evidence type="ECO:0000313" key="3">
    <source>
        <dbReference type="EMBL" id="MFC6040665.1"/>
    </source>
</evidence>
<evidence type="ECO:0000313" key="4">
    <source>
        <dbReference type="Proteomes" id="UP001596170"/>
    </source>
</evidence>
<keyword evidence="4" id="KW-1185">Reference proteome</keyword>
<dbReference type="CDD" id="cd02209">
    <property type="entry name" value="cupin_XRE_C"/>
    <property type="match status" value="1"/>
</dbReference>
<dbReference type="InterPro" id="IPR010982">
    <property type="entry name" value="Lambda_DNA-bd_dom_sf"/>
</dbReference>
<organism evidence="3 4">
    <name type="scientific">Paenisporosarcina macmurdoensis</name>
    <dbReference type="NCBI Taxonomy" id="212659"/>
    <lineage>
        <taxon>Bacteria</taxon>
        <taxon>Bacillati</taxon>
        <taxon>Bacillota</taxon>
        <taxon>Bacilli</taxon>
        <taxon>Bacillales</taxon>
        <taxon>Caryophanaceae</taxon>
        <taxon>Paenisporosarcina</taxon>
    </lineage>
</organism>
<proteinExistence type="predicted"/>
<dbReference type="CDD" id="cd00093">
    <property type="entry name" value="HTH_XRE"/>
    <property type="match status" value="1"/>
</dbReference>
<dbReference type="EMBL" id="JBHSRI010000025">
    <property type="protein sequence ID" value="MFC6040665.1"/>
    <property type="molecule type" value="Genomic_DNA"/>
</dbReference>
<dbReference type="InterPro" id="IPR014710">
    <property type="entry name" value="RmlC-like_jellyroll"/>
</dbReference>
<dbReference type="RefSeq" id="WP_377735201.1">
    <property type="nucleotide sequence ID" value="NZ_JBHSRI010000025.1"/>
</dbReference>
<dbReference type="InterPro" id="IPR050807">
    <property type="entry name" value="TransReg_Diox_bact_type"/>
</dbReference>
<dbReference type="SUPFAM" id="SSF47413">
    <property type="entry name" value="lambda repressor-like DNA-binding domains"/>
    <property type="match status" value="1"/>
</dbReference>
<dbReference type="InterPro" id="IPR011051">
    <property type="entry name" value="RmlC_Cupin_sf"/>
</dbReference>
<dbReference type="SMART" id="SM00530">
    <property type="entry name" value="HTH_XRE"/>
    <property type="match status" value="1"/>
</dbReference>
<dbReference type="Pfam" id="PF07883">
    <property type="entry name" value="Cupin_2"/>
    <property type="match status" value="1"/>
</dbReference>
<name>A0ABW1LAW9_9BACL</name>
<dbReference type="InterPro" id="IPR001387">
    <property type="entry name" value="Cro/C1-type_HTH"/>
</dbReference>
<evidence type="ECO:0000259" key="2">
    <source>
        <dbReference type="PROSITE" id="PS50943"/>
    </source>
</evidence>
<dbReference type="Gene3D" id="2.60.120.10">
    <property type="entry name" value="Jelly Rolls"/>
    <property type="match status" value="1"/>
</dbReference>
<protein>
    <submittedName>
        <fullName evidence="3">Helix-turn-helix domain-containing protein</fullName>
    </submittedName>
</protein>
<keyword evidence="1" id="KW-0238">DNA-binding</keyword>
<dbReference type="Pfam" id="PF01381">
    <property type="entry name" value="HTH_3"/>
    <property type="match status" value="1"/>
</dbReference>
<dbReference type="PANTHER" id="PTHR46797">
    <property type="entry name" value="HTH-TYPE TRANSCRIPTIONAL REGULATOR"/>
    <property type="match status" value="1"/>
</dbReference>
<dbReference type="PROSITE" id="PS50943">
    <property type="entry name" value="HTH_CROC1"/>
    <property type="match status" value="1"/>
</dbReference>
<dbReference type="Proteomes" id="UP001596170">
    <property type="component" value="Unassembled WGS sequence"/>
</dbReference>
<reference evidence="4" key="1">
    <citation type="journal article" date="2019" name="Int. J. Syst. Evol. Microbiol.">
        <title>The Global Catalogue of Microorganisms (GCM) 10K type strain sequencing project: providing services to taxonomists for standard genome sequencing and annotation.</title>
        <authorList>
            <consortium name="The Broad Institute Genomics Platform"/>
            <consortium name="The Broad Institute Genome Sequencing Center for Infectious Disease"/>
            <person name="Wu L."/>
            <person name="Ma J."/>
        </authorList>
    </citation>
    <scope>NUCLEOTIDE SEQUENCE [LARGE SCALE GENOMIC DNA]</scope>
    <source>
        <strain evidence="4">CCUG 54527</strain>
    </source>
</reference>
<dbReference type="InterPro" id="IPR013096">
    <property type="entry name" value="Cupin_2"/>
</dbReference>
<accession>A0ABW1LAW9</accession>
<comment type="caution">
    <text evidence="3">The sequence shown here is derived from an EMBL/GenBank/DDBJ whole genome shotgun (WGS) entry which is preliminary data.</text>
</comment>
<gene>
    <name evidence="3" type="ORF">ACFPYN_14650</name>
</gene>
<dbReference type="PANTHER" id="PTHR46797:SF25">
    <property type="entry name" value="TRANSCRIPTIONAL REGULATOR"/>
    <property type="match status" value="1"/>
</dbReference>
<feature type="domain" description="HTH cro/C1-type" evidence="2">
    <location>
        <begin position="10"/>
        <end position="64"/>
    </location>
</feature>
<sequence length="172" mass="19345">MPQGLVGITLKSLRKERKLTLKELAAQTEVSISFLSQVERGKSSVTLESLKKIADALGVNPSVFFAKDDDLKDDLDFPRERFYYKDLSNGVLDTSFSPIMVTLQPGENEGNAFSHGGHEFLFVVEGILTVEIDGKPLQLTEQQSILFNARKTHYWFNHTEHAVRFLVVSSKN</sequence>
<dbReference type="SUPFAM" id="SSF51182">
    <property type="entry name" value="RmlC-like cupins"/>
    <property type="match status" value="1"/>
</dbReference>